<sequence length="104" mass="11313">MSFSSNLPKLFFLAFSIFFTFTHAATIEILNQCPFTVWVAEIPGGGQKYNQGKTLTINVPPGTTQARIRGRTNCNFDTSDRGKCQTGDCGGLLQCQGYGTLPTP</sequence>
<organism evidence="3 4">
    <name type="scientific">Tetracentron sinense</name>
    <name type="common">Spur-leaf</name>
    <dbReference type="NCBI Taxonomy" id="13715"/>
    <lineage>
        <taxon>Eukaryota</taxon>
        <taxon>Viridiplantae</taxon>
        <taxon>Streptophyta</taxon>
        <taxon>Embryophyta</taxon>
        <taxon>Tracheophyta</taxon>
        <taxon>Spermatophyta</taxon>
        <taxon>Magnoliopsida</taxon>
        <taxon>Trochodendrales</taxon>
        <taxon>Trochodendraceae</taxon>
        <taxon>Tetracentron</taxon>
    </lineage>
</organism>
<dbReference type="InterPro" id="IPR001938">
    <property type="entry name" value="Thaumatin"/>
</dbReference>
<evidence type="ECO:0000256" key="2">
    <source>
        <dbReference type="SAM" id="SignalP"/>
    </source>
</evidence>
<feature type="disulfide bond" evidence="1">
    <location>
        <begin position="89"/>
        <end position="95"/>
    </location>
</feature>
<dbReference type="SUPFAM" id="SSF49870">
    <property type="entry name" value="Osmotin, thaumatin-like protein"/>
    <property type="match status" value="1"/>
</dbReference>
<keyword evidence="4" id="KW-1185">Reference proteome</keyword>
<name>A0A834ZVK9_TETSI</name>
<evidence type="ECO:0000256" key="1">
    <source>
        <dbReference type="PIRSR" id="PIRSR002703-1"/>
    </source>
</evidence>
<accession>A0A834ZVK9</accession>
<feature type="signal peptide" evidence="2">
    <location>
        <begin position="1"/>
        <end position="24"/>
    </location>
</feature>
<dbReference type="SMART" id="SM00205">
    <property type="entry name" value="THN"/>
    <property type="match status" value="1"/>
</dbReference>
<dbReference type="AlphaFoldDB" id="A0A834ZVK9"/>
<dbReference type="PROSITE" id="PS51367">
    <property type="entry name" value="THAUMATIN_2"/>
    <property type="match status" value="1"/>
</dbReference>
<evidence type="ECO:0008006" key="5">
    <source>
        <dbReference type="Google" id="ProtNLM"/>
    </source>
</evidence>
<keyword evidence="1" id="KW-1015">Disulfide bond</keyword>
<dbReference type="OrthoDB" id="430315at2759"/>
<keyword evidence="2" id="KW-0732">Signal</keyword>
<protein>
    <recommendedName>
        <fullName evidence="5">Thaumatin-like protein</fullName>
    </recommendedName>
</protein>
<dbReference type="InterPro" id="IPR037176">
    <property type="entry name" value="Osmotin/thaumatin-like_sf"/>
</dbReference>
<evidence type="ECO:0000313" key="4">
    <source>
        <dbReference type="Proteomes" id="UP000655225"/>
    </source>
</evidence>
<dbReference type="OMA" id="YIEINIR"/>
<gene>
    <name evidence="3" type="ORF">HHK36_000261</name>
</gene>
<evidence type="ECO:0000313" key="3">
    <source>
        <dbReference type="EMBL" id="KAF8412300.1"/>
    </source>
</evidence>
<comment type="caution">
    <text evidence="3">The sequence shown here is derived from an EMBL/GenBank/DDBJ whole genome shotgun (WGS) entry which is preliminary data.</text>
</comment>
<dbReference type="Gene3D" id="2.60.110.10">
    <property type="entry name" value="Thaumatin"/>
    <property type="match status" value="1"/>
</dbReference>
<dbReference type="PRINTS" id="PR00347">
    <property type="entry name" value="THAUMATIN"/>
</dbReference>
<dbReference type="Pfam" id="PF00314">
    <property type="entry name" value="Thaumatin"/>
    <property type="match status" value="1"/>
</dbReference>
<feature type="chain" id="PRO_5032314629" description="Thaumatin-like protein" evidence="2">
    <location>
        <begin position="25"/>
        <end position="104"/>
    </location>
</feature>
<proteinExistence type="predicted"/>
<dbReference type="PIRSF" id="PIRSF002703">
    <property type="entry name" value="Thaumatin"/>
    <property type="match status" value="1"/>
</dbReference>
<dbReference type="PANTHER" id="PTHR31048">
    <property type="entry name" value="OS03G0233200 PROTEIN"/>
    <property type="match status" value="1"/>
</dbReference>
<reference evidence="3 4" key="1">
    <citation type="submission" date="2020-04" db="EMBL/GenBank/DDBJ databases">
        <title>Plant Genome Project.</title>
        <authorList>
            <person name="Zhang R.-G."/>
        </authorList>
    </citation>
    <scope>NUCLEOTIDE SEQUENCE [LARGE SCALE GENOMIC DNA]</scope>
    <source>
        <strain evidence="3">YNK0</strain>
        <tissue evidence="3">Leaf</tissue>
    </source>
</reference>
<feature type="disulfide bond" evidence="1">
    <location>
        <begin position="74"/>
        <end position="84"/>
    </location>
</feature>
<dbReference type="Proteomes" id="UP000655225">
    <property type="component" value="Unassembled WGS sequence"/>
</dbReference>
<dbReference type="EMBL" id="JABCRI010000001">
    <property type="protein sequence ID" value="KAF8412300.1"/>
    <property type="molecule type" value="Genomic_DNA"/>
</dbReference>